<dbReference type="EMBL" id="CP036265">
    <property type="protein sequence ID" value="QDT17093.1"/>
    <property type="molecule type" value="Genomic_DNA"/>
</dbReference>
<reference evidence="2 3" key="1">
    <citation type="submission" date="2019-02" db="EMBL/GenBank/DDBJ databases">
        <title>Deep-cultivation of Planctomycetes and their phenomic and genomic characterization uncovers novel biology.</title>
        <authorList>
            <person name="Wiegand S."/>
            <person name="Jogler M."/>
            <person name="Boedeker C."/>
            <person name="Pinto D."/>
            <person name="Vollmers J."/>
            <person name="Rivas-Marin E."/>
            <person name="Kohn T."/>
            <person name="Peeters S.H."/>
            <person name="Heuer A."/>
            <person name="Rast P."/>
            <person name="Oberbeckmann S."/>
            <person name="Bunk B."/>
            <person name="Jeske O."/>
            <person name="Meyerdierks A."/>
            <person name="Storesund J.E."/>
            <person name="Kallscheuer N."/>
            <person name="Luecker S."/>
            <person name="Lage O.M."/>
            <person name="Pohl T."/>
            <person name="Merkel B.J."/>
            <person name="Hornburger P."/>
            <person name="Mueller R.-W."/>
            <person name="Bruemmer F."/>
            <person name="Labrenz M."/>
            <person name="Spormann A.M."/>
            <person name="Op den Camp H."/>
            <person name="Overmann J."/>
            <person name="Amann R."/>
            <person name="Jetten M.S.M."/>
            <person name="Mascher T."/>
            <person name="Medema M.H."/>
            <person name="Devos D.P."/>
            <person name="Kaster A.-K."/>
            <person name="Ovreas L."/>
            <person name="Rohde M."/>
            <person name="Galperin M.Y."/>
            <person name="Jogler C."/>
        </authorList>
    </citation>
    <scope>NUCLEOTIDE SEQUENCE [LARGE SCALE GENOMIC DNA]</scope>
    <source>
        <strain evidence="2 3">CA12</strain>
    </source>
</reference>
<keyword evidence="1" id="KW-1133">Transmembrane helix</keyword>
<keyword evidence="1" id="KW-0812">Transmembrane</keyword>
<sequence length="81" mass="8390">MPFDDDAGFMMGGVPEIVVLGLWSAVPAAIGWRWAAGRSTAGRVSLACILVLTGWLGLFVLWLLGIPGRDDPPADPPGSAG</sequence>
<evidence type="ECO:0000313" key="3">
    <source>
        <dbReference type="Proteomes" id="UP000318741"/>
    </source>
</evidence>
<proteinExistence type="predicted"/>
<feature type="transmembrane region" description="Helical" evidence="1">
    <location>
        <begin position="12"/>
        <end position="32"/>
    </location>
</feature>
<evidence type="ECO:0000256" key="1">
    <source>
        <dbReference type="SAM" id="Phobius"/>
    </source>
</evidence>
<dbReference type="Proteomes" id="UP000318741">
    <property type="component" value="Chromosome"/>
</dbReference>
<feature type="transmembrane region" description="Helical" evidence="1">
    <location>
        <begin position="44"/>
        <end position="64"/>
    </location>
</feature>
<keyword evidence="1" id="KW-0472">Membrane</keyword>
<evidence type="ECO:0000313" key="2">
    <source>
        <dbReference type="EMBL" id="QDT17093.1"/>
    </source>
</evidence>
<organism evidence="2 3">
    <name type="scientific">Alienimonas californiensis</name>
    <dbReference type="NCBI Taxonomy" id="2527989"/>
    <lineage>
        <taxon>Bacteria</taxon>
        <taxon>Pseudomonadati</taxon>
        <taxon>Planctomycetota</taxon>
        <taxon>Planctomycetia</taxon>
        <taxon>Planctomycetales</taxon>
        <taxon>Planctomycetaceae</taxon>
        <taxon>Alienimonas</taxon>
    </lineage>
</organism>
<dbReference type="AlphaFoldDB" id="A0A517PCI8"/>
<gene>
    <name evidence="2" type="ORF">CA12_32050</name>
</gene>
<accession>A0A517PCI8</accession>
<dbReference type="KEGG" id="acaf:CA12_32050"/>
<dbReference type="RefSeq" id="WP_145359998.1">
    <property type="nucleotide sequence ID" value="NZ_CP036265.1"/>
</dbReference>
<keyword evidence="3" id="KW-1185">Reference proteome</keyword>
<protein>
    <submittedName>
        <fullName evidence="2">Uncharacterized protein</fullName>
    </submittedName>
</protein>
<name>A0A517PCI8_9PLAN</name>